<dbReference type="Pfam" id="PF12802">
    <property type="entry name" value="MarR_2"/>
    <property type="match status" value="1"/>
</dbReference>
<dbReference type="AlphaFoldDB" id="A0A917M2M9"/>
<dbReference type="Gene3D" id="1.10.10.10">
    <property type="entry name" value="Winged helix-like DNA-binding domain superfamily/Winged helix DNA-binding domain"/>
    <property type="match status" value="1"/>
</dbReference>
<dbReference type="SMART" id="SM00347">
    <property type="entry name" value="HTH_MARR"/>
    <property type="match status" value="1"/>
</dbReference>
<evidence type="ECO:0000259" key="2">
    <source>
        <dbReference type="PROSITE" id="PS50995"/>
    </source>
</evidence>
<protein>
    <recommendedName>
        <fullName evidence="2">HTH marR-type domain-containing protein</fullName>
    </recommendedName>
</protein>
<evidence type="ECO:0000313" key="4">
    <source>
        <dbReference type="Proteomes" id="UP000647241"/>
    </source>
</evidence>
<dbReference type="Proteomes" id="UP000647241">
    <property type="component" value="Unassembled WGS sequence"/>
</dbReference>
<dbReference type="InterPro" id="IPR036388">
    <property type="entry name" value="WH-like_DNA-bd_sf"/>
</dbReference>
<reference evidence="3" key="1">
    <citation type="journal article" date="2014" name="Int. J. Syst. Evol. Microbiol.">
        <title>Complete genome sequence of Corynebacterium casei LMG S-19264T (=DSM 44701T), isolated from a smear-ripened cheese.</title>
        <authorList>
            <consortium name="US DOE Joint Genome Institute (JGI-PGF)"/>
            <person name="Walter F."/>
            <person name="Albersmeier A."/>
            <person name="Kalinowski J."/>
            <person name="Ruckert C."/>
        </authorList>
    </citation>
    <scope>NUCLEOTIDE SEQUENCE</scope>
    <source>
        <strain evidence="3">CGMCC 1.12997</strain>
    </source>
</reference>
<feature type="domain" description="HTH marR-type" evidence="2">
    <location>
        <begin position="8"/>
        <end position="140"/>
    </location>
</feature>
<gene>
    <name evidence="3" type="ORF">GCM10011585_14360</name>
</gene>
<comment type="caution">
    <text evidence="3">The sequence shown here is derived from an EMBL/GenBank/DDBJ whole genome shotgun (WGS) entry which is preliminary data.</text>
</comment>
<proteinExistence type="predicted"/>
<dbReference type="GO" id="GO:0003700">
    <property type="term" value="F:DNA-binding transcription factor activity"/>
    <property type="evidence" value="ECO:0007669"/>
    <property type="project" value="InterPro"/>
</dbReference>
<dbReference type="GO" id="GO:0006950">
    <property type="term" value="P:response to stress"/>
    <property type="evidence" value="ECO:0007669"/>
    <property type="project" value="TreeGrafter"/>
</dbReference>
<dbReference type="PANTHER" id="PTHR33164">
    <property type="entry name" value="TRANSCRIPTIONAL REGULATOR, MARR FAMILY"/>
    <property type="match status" value="1"/>
</dbReference>
<reference evidence="3" key="2">
    <citation type="submission" date="2020-09" db="EMBL/GenBank/DDBJ databases">
        <authorList>
            <person name="Sun Q."/>
            <person name="Zhou Y."/>
        </authorList>
    </citation>
    <scope>NUCLEOTIDE SEQUENCE</scope>
    <source>
        <strain evidence="3">CGMCC 1.12997</strain>
    </source>
</reference>
<evidence type="ECO:0000256" key="1">
    <source>
        <dbReference type="SAM" id="MobiDB-lite"/>
    </source>
</evidence>
<accession>A0A917M2M9</accession>
<organism evidence="3 4">
    <name type="scientific">Edaphobacter dinghuensis</name>
    <dbReference type="NCBI Taxonomy" id="1560005"/>
    <lineage>
        <taxon>Bacteria</taxon>
        <taxon>Pseudomonadati</taxon>
        <taxon>Acidobacteriota</taxon>
        <taxon>Terriglobia</taxon>
        <taxon>Terriglobales</taxon>
        <taxon>Acidobacteriaceae</taxon>
        <taxon>Edaphobacter</taxon>
    </lineage>
</organism>
<dbReference type="InterPro" id="IPR039422">
    <property type="entry name" value="MarR/SlyA-like"/>
</dbReference>
<dbReference type="RefSeq" id="WP_188553510.1">
    <property type="nucleotide sequence ID" value="NZ_BMGT01000002.1"/>
</dbReference>
<name>A0A917M2M9_9BACT</name>
<dbReference type="SUPFAM" id="SSF46785">
    <property type="entry name" value="Winged helix' DNA-binding domain"/>
    <property type="match status" value="1"/>
</dbReference>
<keyword evidence="4" id="KW-1185">Reference proteome</keyword>
<feature type="region of interest" description="Disordered" evidence="1">
    <location>
        <begin position="147"/>
        <end position="167"/>
    </location>
</feature>
<evidence type="ECO:0000313" key="3">
    <source>
        <dbReference type="EMBL" id="GGG73030.1"/>
    </source>
</evidence>
<dbReference type="EMBL" id="BMGT01000002">
    <property type="protein sequence ID" value="GGG73030.1"/>
    <property type="molecule type" value="Genomic_DNA"/>
</dbReference>
<dbReference type="PRINTS" id="PR00598">
    <property type="entry name" value="HTHMARR"/>
</dbReference>
<sequence>MKAVAPGHDSVAFLLTQLGTHAARRFAEQLMPLKLAPQHVGILGILNRAESQSQRQLAATLRMHASRLVALIDELEALELVARQANGNDRRTYSLRITDKGRETLAAIGKIGREHNDVICGALNAEEREQLAQLLQRIANEQGLARGVHPGYSQLGKPGNATANSEG</sequence>
<dbReference type="PROSITE" id="PS50995">
    <property type="entry name" value="HTH_MARR_2"/>
    <property type="match status" value="1"/>
</dbReference>
<dbReference type="InterPro" id="IPR036390">
    <property type="entry name" value="WH_DNA-bd_sf"/>
</dbReference>
<dbReference type="InterPro" id="IPR000835">
    <property type="entry name" value="HTH_MarR-typ"/>
</dbReference>
<dbReference type="PANTHER" id="PTHR33164:SF43">
    <property type="entry name" value="HTH-TYPE TRANSCRIPTIONAL REPRESSOR YETL"/>
    <property type="match status" value="1"/>
</dbReference>